<evidence type="ECO:0000256" key="1">
    <source>
        <dbReference type="ARBA" id="ARBA00004442"/>
    </source>
</evidence>
<proteinExistence type="predicted"/>
<feature type="signal peptide" evidence="4">
    <location>
        <begin position="1"/>
        <end position="23"/>
    </location>
</feature>
<evidence type="ECO:0000313" key="6">
    <source>
        <dbReference type="Proteomes" id="UP001201844"/>
    </source>
</evidence>
<keyword evidence="2" id="KW-0472">Membrane</keyword>
<comment type="caution">
    <text evidence="5">The sequence shown here is derived from an EMBL/GenBank/DDBJ whole genome shotgun (WGS) entry which is preliminary data.</text>
</comment>
<dbReference type="SUPFAM" id="SSF56935">
    <property type="entry name" value="Porins"/>
    <property type="match status" value="1"/>
</dbReference>
<keyword evidence="6" id="KW-1185">Reference proteome</keyword>
<evidence type="ECO:0000313" key="5">
    <source>
        <dbReference type="EMBL" id="MCJ8149279.1"/>
    </source>
</evidence>
<accession>A0ABT0CKZ3</accession>
<dbReference type="Proteomes" id="UP001201844">
    <property type="component" value="Unassembled WGS sequence"/>
</dbReference>
<evidence type="ECO:0000256" key="2">
    <source>
        <dbReference type="ARBA" id="ARBA00023136"/>
    </source>
</evidence>
<name>A0ABT0CKZ3_9HYPH</name>
<feature type="chain" id="PRO_5046663502" description="TonB-dependent receptor" evidence="4">
    <location>
        <begin position="24"/>
        <end position="886"/>
    </location>
</feature>
<dbReference type="RefSeq" id="WP_241600123.1">
    <property type="nucleotide sequence ID" value="NZ_JAKVIN010000003.1"/>
</dbReference>
<gene>
    <name evidence="5" type="ORF">MKI86_09030</name>
</gene>
<keyword evidence="3" id="KW-0998">Cell outer membrane</keyword>
<evidence type="ECO:0008006" key="7">
    <source>
        <dbReference type="Google" id="ProtNLM"/>
    </source>
</evidence>
<evidence type="ECO:0000256" key="3">
    <source>
        <dbReference type="ARBA" id="ARBA00023237"/>
    </source>
</evidence>
<protein>
    <recommendedName>
        <fullName evidence="7">TonB-dependent receptor</fullName>
    </recommendedName>
</protein>
<sequence length="886" mass="98035">MANASACLLVGTLGSLSVSAVNAQDGASQSDAPTVLEQIVVKLRPLWLSLGGKATSDTGTTSLESVVIQNKSNGFGDANSILRNLPNVQYQNDSDNDAGVDGQDMINLRPLEVSISGAKVYENNFILNGIGINNVTGSQEPFGGSLGTYENTPNINEVFGLHSQTVFVPADFIDTATVMDSNVSARYGQFQGGVIDYTLAKPKTDRVTGSLSYGFESDKTTSFVLGTRDGLNPQNNPPPEFYRYKSSASVNVPLTDSWALIGQYSQSGADTNKIKDYRYHSEEAEEFSKNKFYRLASKHDTDLGVFTLEGSYTDYEQEWDGYFYRDTQIMSQNRGFTGQLRWENDLTAFAFDPLGIANVKFDAKAYFNTSKTVNDGGENETIYRTVWARPSVNNNDPSTWFYSTDPSLLSWCRVPLSADLKGRAQLCREGGYGNKAQGQQENGFKADIDGDFLAGTFATGFDYRRIDAYRRAEQYTSYSSNKTLLDTPRVPAFVCAPGDIACSYEQYANIKVVTPAYHNKASIEALDMYAEVDQTWDWLNVRAGVHASYEDFFGNFNVAPRLSGTASLNEDLSVTAGFNRYYNANSLYYAIRDGLPKSLAYNRSHNASGVVSDWTTKLTQSYYTFSGLDLDTPYNDEFTAAVKWTDPWIDGDLRVRYVYRQGKDQYLKSSDSTSTVMTLTNGGESEYQSAAVEYGKTWAVQSGHMETVRLSGSLVWSKQKTTSNGYFDDPTDTRIWYNDQSYSLGEFSMATGNMDIPVRTSMDLVTTWFDERLTLGVSGNLNLSYDGVRNTDLRCNPSTSAAAACRLPAGSEGLGIMHDIYEDFRFRPVATVDLNASYKAFESSYGSLELEMKVQNAFNETGNRISTSTQPWIPGRSIWLGAKATF</sequence>
<dbReference type="InterPro" id="IPR036942">
    <property type="entry name" value="Beta-barrel_TonB_sf"/>
</dbReference>
<comment type="subcellular location">
    <subcellularLocation>
        <location evidence="1">Cell outer membrane</location>
    </subcellularLocation>
</comment>
<evidence type="ECO:0000256" key="4">
    <source>
        <dbReference type="SAM" id="SignalP"/>
    </source>
</evidence>
<dbReference type="Gene3D" id="2.40.170.20">
    <property type="entry name" value="TonB-dependent receptor, beta-barrel domain"/>
    <property type="match status" value="1"/>
</dbReference>
<dbReference type="EMBL" id="JAKVIN010000003">
    <property type="protein sequence ID" value="MCJ8149279.1"/>
    <property type="molecule type" value="Genomic_DNA"/>
</dbReference>
<organism evidence="5 6">
    <name type="scientific">Shinella sedimenti</name>
    <dbReference type="NCBI Taxonomy" id="2919913"/>
    <lineage>
        <taxon>Bacteria</taxon>
        <taxon>Pseudomonadati</taxon>
        <taxon>Pseudomonadota</taxon>
        <taxon>Alphaproteobacteria</taxon>
        <taxon>Hyphomicrobiales</taxon>
        <taxon>Rhizobiaceae</taxon>
        <taxon>Shinella</taxon>
    </lineage>
</organism>
<reference evidence="5 6" key="1">
    <citation type="submission" date="2022-02" db="EMBL/GenBank/DDBJ databases">
        <title>Shinella B3.7 sp. nov., isolated from Sediment (Zhairuo Island).</title>
        <authorList>
            <person name="Chen G."/>
        </authorList>
    </citation>
    <scope>NUCLEOTIDE SEQUENCE [LARGE SCALE GENOMIC DNA]</scope>
    <source>
        <strain evidence="5 6">B3.7</strain>
    </source>
</reference>
<keyword evidence="4" id="KW-0732">Signal</keyword>